<dbReference type="InterPro" id="IPR029033">
    <property type="entry name" value="His_PPase_superfam"/>
</dbReference>
<dbReference type="RefSeq" id="WP_119298812.1">
    <property type="nucleotide sequence ID" value="NZ_BHGK01000001.1"/>
</dbReference>
<evidence type="ECO:0000313" key="4">
    <source>
        <dbReference type="Proteomes" id="UP000265643"/>
    </source>
</evidence>
<dbReference type="InterPro" id="IPR050275">
    <property type="entry name" value="PGM_Phosphatase"/>
</dbReference>
<feature type="binding site" evidence="2">
    <location>
        <position position="62"/>
    </location>
    <ligand>
        <name>substrate</name>
    </ligand>
</feature>
<evidence type="ECO:0000313" key="3">
    <source>
        <dbReference type="EMBL" id="GCA68169.1"/>
    </source>
</evidence>
<proteinExistence type="predicted"/>
<dbReference type="Pfam" id="PF00300">
    <property type="entry name" value="His_Phos_1"/>
    <property type="match status" value="1"/>
</dbReference>
<dbReference type="GO" id="GO:0016791">
    <property type="term" value="F:phosphatase activity"/>
    <property type="evidence" value="ECO:0007669"/>
    <property type="project" value="TreeGrafter"/>
</dbReference>
<dbReference type="GO" id="GO:0005737">
    <property type="term" value="C:cytoplasm"/>
    <property type="evidence" value="ECO:0007669"/>
    <property type="project" value="TreeGrafter"/>
</dbReference>
<dbReference type="CDD" id="cd07067">
    <property type="entry name" value="HP_PGM_like"/>
    <property type="match status" value="1"/>
</dbReference>
<gene>
    <name evidence="3" type="primary">phoE</name>
    <name evidence="3" type="ORF">KGMB01110_26050</name>
</gene>
<feature type="active site" description="Tele-phosphohistidine intermediate" evidence="1">
    <location>
        <position position="11"/>
    </location>
</feature>
<evidence type="ECO:0000256" key="2">
    <source>
        <dbReference type="PIRSR" id="PIRSR613078-2"/>
    </source>
</evidence>
<feature type="binding site" evidence="2">
    <location>
        <begin position="87"/>
        <end position="90"/>
    </location>
    <ligand>
        <name>substrate</name>
    </ligand>
</feature>
<dbReference type="SUPFAM" id="SSF53254">
    <property type="entry name" value="Phosphoglycerate mutase-like"/>
    <property type="match status" value="1"/>
</dbReference>
<feature type="binding site" evidence="2">
    <location>
        <begin position="10"/>
        <end position="17"/>
    </location>
    <ligand>
        <name>substrate</name>
    </ligand>
</feature>
<dbReference type="Proteomes" id="UP000265643">
    <property type="component" value="Unassembled WGS sequence"/>
</dbReference>
<reference evidence="4" key="1">
    <citation type="submission" date="2018-09" db="EMBL/GenBank/DDBJ databases">
        <title>Draft Genome Sequence of Mediterraneibacter sp. KCTC 15684.</title>
        <authorList>
            <person name="Kim J.S."/>
            <person name="Han K.I."/>
            <person name="Suh M.K."/>
            <person name="Lee K.C."/>
            <person name="Eom M.K."/>
            <person name="Lee J.H."/>
            <person name="Park S.H."/>
            <person name="Kang S.W."/>
            <person name="Park J.E."/>
            <person name="Oh B.S."/>
            <person name="Yu S.Y."/>
            <person name="Choi S.H."/>
            <person name="Lee D.H."/>
            <person name="Yoon H."/>
            <person name="Kim B."/>
            <person name="Yang S.J."/>
            <person name="Lee J.S."/>
        </authorList>
    </citation>
    <scope>NUCLEOTIDE SEQUENCE [LARGE SCALE GENOMIC DNA]</scope>
    <source>
        <strain evidence="4">KCTC 15684</strain>
    </source>
</reference>
<feature type="binding site" evidence="2">
    <location>
        <position position="98"/>
    </location>
    <ligand>
        <name>substrate</name>
    </ligand>
</feature>
<dbReference type="PANTHER" id="PTHR48100">
    <property type="entry name" value="BROAD-SPECIFICITY PHOSPHATASE YOR283W-RELATED"/>
    <property type="match status" value="1"/>
</dbReference>
<dbReference type="InterPro" id="IPR013078">
    <property type="entry name" value="His_Pase_superF_clade-1"/>
</dbReference>
<comment type="caution">
    <text evidence="3">The sequence shown here is derived from an EMBL/GenBank/DDBJ whole genome shotgun (WGS) entry which is preliminary data.</text>
</comment>
<feature type="active site" description="Proton donor/acceptor" evidence="1">
    <location>
        <position position="87"/>
    </location>
</feature>
<evidence type="ECO:0000256" key="1">
    <source>
        <dbReference type="PIRSR" id="PIRSR613078-1"/>
    </source>
</evidence>
<dbReference type="EMBL" id="BHGK01000001">
    <property type="protein sequence ID" value="GCA68169.1"/>
    <property type="molecule type" value="Genomic_DNA"/>
</dbReference>
<protein>
    <submittedName>
        <fullName evidence="3">Putative phosphatase PhoE</fullName>
    </submittedName>
</protein>
<dbReference type="AlphaFoldDB" id="A0A391PEA2"/>
<accession>A0A391PEA2</accession>
<dbReference type="InterPro" id="IPR001345">
    <property type="entry name" value="PG/BPGM_mutase_AS"/>
</dbReference>
<organism evidence="3 4">
    <name type="scientific">Mediterraneibacter butyricigenes</name>
    <dbReference type="NCBI Taxonomy" id="2316025"/>
    <lineage>
        <taxon>Bacteria</taxon>
        <taxon>Bacillati</taxon>
        <taxon>Bacillota</taxon>
        <taxon>Clostridia</taxon>
        <taxon>Lachnospirales</taxon>
        <taxon>Lachnospiraceae</taxon>
        <taxon>Mediterraneibacter</taxon>
    </lineage>
</organism>
<dbReference type="PROSITE" id="PS00175">
    <property type="entry name" value="PG_MUTASE"/>
    <property type="match status" value="1"/>
</dbReference>
<dbReference type="Gene3D" id="3.40.50.1240">
    <property type="entry name" value="Phosphoglycerate mutase-like"/>
    <property type="match status" value="1"/>
</dbReference>
<sequence>MNDQRICLIRHGQTTWNKERKIQGLEDIPLNETGYQQAKDCGEALLKAGWSGCKIVSSPLTRALETARCIGEVLGISEIGIAENLKERDYGTASGKPKDFKGRKIEFSEEQYQNVESWEHVQKRMERCVTQIAEQQKDDVILISHGAAISALLDKLSKGAIDPSCHVLQNTSVSILLYREGRLELTQCDIQAEDVRKLKF</sequence>
<dbReference type="PANTHER" id="PTHR48100:SF59">
    <property type="entry name" value="ADENOSYLCOBALAMIN_ALPHA-RIBAZOLE PHOSPHATASE"/>
    <property type="match status" value="1"/>
</dbReference>
<name>A0A391PEA2_9FIRM</name>
<keyword evidence="4" id="KW-1185">Reference proteome</keyword>
<dbReference type="SMART" id="SM00855">
    <property type="entry name" value="PGAM"/>
    <property type="match status" value="1"/>
</dbReference>